<accession>A0A6N1NGI5</accession>
<evidence type="ECO:0000313" key="1">
    <source>
        <dbReference type="EMBL" id="QKU34349.1"/>
    </source>
</evidence>
<organism evidence="1">
    <name type="scientific">Tupanvirus deep ocean</name>
    <dbReference type="NCBI Taxonomy" id="2126984"/>
    <lineage>
        <taxon>Viruses</taxon>
        <taxon>Varidnaviria</taxon>
        <taxon>Bamfordvirae</taxon>
        <taxon>Nucleocytoviricota</taxon>
        <taxon>Megaviricetes</taxon>
        <taxon>Imitervirales</taxon>
        <taxon>Mimiviridae</taxon>
        <taxon>Megamimivirinae</taxon>
        <taxon>Tupanvirus</taxon>
        <taxon>Tupanvirus altamarinense</taxon>
    </lineage>
</organism>
<name>A0A6N1NGI5_9VIRU</name>
<dbReference type="KEGG" id="vg:80517667"/>
<dbReference type="GeneID" id="80517667"/>
<dbReference type="RefSeq" id="YP_010780976.1">
    <property type="nucleotide sequence ID" value="NC_075038.1"/>
</dbReference>
<reference evidence="1" key="1">
    <citation type="submission" date="2017-06" db="EMBL/GenBank/DDBJ databases">
        <authorList>
            <person name="Assis F.L."/>
            <person name="Abrahao J.S."/>
            <person name="Silva L."/>
            <person name="Khalil J.B."/>
            <person name="Rodrigues R."/>
            <person name="Silva L.S."/>
            <person name="Boratto P."/>
            <person name="Andrade M."/>
            <person name="Kroon E.G."/>
            <person name="Ribeiro B."/>
            <person name="Bergier I."/>
            <person name="Seligmann H."/>
            <person name="Ghigo E."/>
            <person name="Colson P."/>
            <person name="Levasseur A."/>
            <person name="Raoult D."/>
            <person name="Scola B.L."/>
        </authorList>
    </citation>
    <scope>NUCLEOTIDE SEQUENCE</scope>
    <source>
        <strain evidence="1">Deep ocean</strain>
    </source>
</reference>
<proteinExistence type="predicted"/>
<protein>
    <submittedName>
        <fullName evidence="1">Uncharacterized protein</fullName>
    </submittedName>
</protein>
<reference evidence="1" key="2">
    <citation type="journal article" date="2018" name="Nat. Commun.">
        <title>Tailed giant Tupanvirus possesses the most complete translational apparatus of the known virosphere.</title>
        <authorList>
            <person name="Abrahao J."/>
            <person name="Silva L."/>
            <person name="Silva L.S."/>
            <person name="Khalil J.Y.B."/>
            <person name="Rodrigues R."/>
            <person name="Arantes T."/>
            <person name="Assis F."/>
            <person name="Boratto P."/>
            <person name="Andrade M."/>
            <person name="Kroon E.G."/>
            <person name="Ribeiro B."/>
            <person name="Bergier I."/>
            <person name="Seligmann H."/>
            <person name="Ghigo E."/>
            <person name="Colson P."/>
            <person name="Levasseur A."/>
            <person name="Kroemer G."/>
            <person name="Raoult D."/>
            <person name="La Scola B."/>
        </authorList>
    </citation>
    <scope>NUCLEOTIDE SEQUENCE [LARGE SCALE GENOMIC DNA]</scope>
    <source>
        <strain evidence="1">Deep ocean</strain>
    </source>
</reference>
<sequence>MTTYMENHTYCSCGDKVYPGQVHECEDLGTFMVPTLDTLYCKWCKTYCQPVKRNDNKVHCSSCDQILHGVVCNPKKLTMHYDDGAKTNEKPQQSSNFKPVYHMSGYVPEPSPRKSWLGGTSQGTYYSSPYYASNTTYLQHYNNPVRASPLYDSNNAWHNQSAYVYDITHS</sequence>
<dbReference type="EMBL" id="MF405918">
    <property type="protein sequence ID" value="QKU34349.1"/>
    <property type="molecule type" value="Genomic_DNA"/>
</dbReference>